<dbReference type="OrthoDB" id="6412871at2"/>
<dbReference type="EMBL" id="CP040428">
    <property type="protein sequence ID" value="QCT18449.1"/>
    <property type="molecule type" value="Genomic_DNA"/>
</dbReference>
<dbReference type="Pfam" id="PF11115">
    <property type="entry name" value="DUF2623"/>
    <property type="match status" value="1"/>
</dbReference>
<proteinExistence type="predicted"/>
<keyword evidence="2" id="KW-1185">Reference proteome</keyword>
<organism evidence="1 2">
    <name type="scientific">Jejubacter calystegiae</name>
    <dbReference type="NCBI Taxonomy" id="2579935"/>
    <lineage>
        <taxon>Bacteria</taxon>
        <taxon>Pseudomonadati</taxon>
        <taxon>Pseudomonadota</taxon>
        <taxon>Gammaproteobacteria</taxon>
        <taxon>Enterobacterales</taxon>
        <taxon>Enterobacteriaceae</taxon>
        <taxon>Jejubacter</taxon>
    </lineage>
</organism>
<accession>A0A4P8YD87</accession>
<dbReference type="KEGG" id="izh:FEM41_01725"/>
<dbReference type="AlphaFoldDB" id="A0A4P8YD87"/>
<evidence type="ECO:0000313" key="2">
    <source>
        <dbReference type="Proteomes" id="UP000302163"/>
    </source>
</evidence>
<name>A0A4P8YD87_9ENTR</name>
<dbReference type="Proteomes" id="UP000302163">
    <property type="component" value="Chromosome"/>
</dbReference>
<reference evidence="1 2" key="1">
    <citation type="submission" date="2019-05" db="EMBL/GenBank/DDBJ databases">
        <title>Complete genome sequence of Izhakiella calystegiae KSNA2, an endophyte isolated from beach morning glory (Calystegia soldanella).</title>
        <authorList>
            <person name="Jiang L."/>
            <person name="Jeong J.C."/>
            <person name="Kim C.Y."/>
            <person name="Kim D.H."/>
            <person name="Kim S.W."/>
            <person name="Lee j."/>
        </authorList>
    </citation>
    <scope>NUCLEOTIDE SEQUENCE [LARGE SCALE GENOMIC DNA]</scope>
    <source>
        <strain evidence="1 2">KSNA2</strain>
    </source>
</reference>
<evidence type="ECO:0000313" key="1">
    <source>
        <dbReference type="EMBL" id="QCT18449.1"/>
    </source>
</evidence>
<protein>
    <submittedName>
        <fullName evidence="1">DUF2623 family protein</fullName>
    </submittedName>
</protein>
<dbReference type="RefSeq" id="WP_138093839.1">
    <property type="nucleotide sequence ID" value="NZ_CP040428.1"/>
</dbReference>
<dbReference type="InterPro" id="IPR022574">
    <property type="entry name" value="DUF2623"/>
</dbReference>
<sequence length="104" mass="11932">MKNEFARGVMDGMKSQHPQEIAAFTDYRADYKRGFILGYCHQLERRYGEMALAAWKAGILTRRYGLDQALMREFFTDFRSERLVRSFNRGYQEAAALPAPGAAA</sequence>
<gene>
    <name evidence="1" type="ORF">FEM41_01725</name>
</gene>